<gene>
    <name evidence="2" type="ORF">Micbo1qcDRAFT_161174</name>
</gene>
<feature type="compositionally biased region" description="Basic and acidic residues" evidence="1">
    <location>
        <begin position="52"/>
        <end position="62"/>
    </location>
</feature>
<dbReference type="EMBL" id="KQ964248">
    <property type="protein sequence ID" value="KXJ93214.1"/>
    <property type="molecule type" value="Genomic_DNA"/>
</dbReference>
<keyword evidence="3" id="KW-1185">Reference proteome</keyword>
<sequence>MIATKDGTAAHENAEPRGLDHLVRERNVVIGAAPMHGGVGTTAMTQELATDEAARGRARDGSRLPSSTTPRHGSKERSRSASRKPRLIWPRSGKLGRKVSPFPVSTTSGLWMSGPRRISNAVLERRSTATGPASGRRIVQIATEIGNGTGVRRRRSAIVARTHAESAIGNAAPQPSEIGALGQSGTAARGGTEAPTRGAIATELTGGTATVLGTPIGTDLEKTVASVVGAGRGHLSGGVPVRGRVTGIVGRIVPGNETIVIESGTVTGRGKEIAAENGTGNGRPDATGVRILDAIVAITAGRGAGAADGAGAHGRTRGRCQVQLPMHPTHSDHGPRSLGCRPMQGVRHVFHLTLRGARVVPRNSRGKEHDCTSTSPRSYWACCFEG</sequence>
<proteinExistence type="predicted"/>
<reference evidence="3" key="1">
    <citation type="submission" date="2016-02" db="EMBL/GenBank/DDBJ databases">
        <title>Draft genome sequence of Microdochium bolleyi, a fungal endophyte of beachgrass.</title>
        <authorList>
            <consortium name="DOE Joint Genome Institute"/>
            <person name="David A.S."/>
            <person name="May G."/>
            <person name="Haridas S."/>
            <person name="Lim J."/>
            <person name="Wang M."/>
            <person name="Labutti K."/>
            <person name="Lipzen A."/>
            <person name="Barry K."/>
            <person name="Grigoriev I.V."/>
        </authorList>
    </citation>
    <scope>NUCLEOTIDE SEQUENCE [LARGE SCALE GENOMIC DNA]</scope>
    <source>
        <strain evidence="3">J235TASD1</strain>
    </source>
</reference>
<name>A0A136J7S3_9PEZI</name>
<evidence type="ECO:0000313" key="2">
    <source>
        <dbReference type="EMBL" id="KXJ93214.1"/>
    </source>
</evidence>
<dbReference type="Proteomes" id="UP000070501">
    <property type="component" value="Unassembled WGS sequence"/>
</dbReference>
<dbReference type="InParanoid" id="A0A136J7S3"/>
<protein>
    <submittedName>
        <fullName evidence="2">Uncharacterized protein</fullName>
    </submittedName>
</protein>
<evidence type="ECO:0000256" key="1">
    <source>
        <dbReference type="SAM" id="MobiDB-lite"/>
    </source>
</evidence>
<accession>A0A136J7S3</accession>
<evidence type="ECO:0000313" key="3">
    <source>
        <dbReference type="Proteomes" id="UP000070501"/>
    </source>
</evidence>
<feature type="compositionally biased region" description="Basic and acidic residues" evidence="1">
    <location>
        <begin position="8"/>
        <end position="21"/>
    </location>
</feature>
<feature type="region of interest" description="Disordered" evidence="1">
    <location>
        <begin position="1"/>
        <end position="21"/>
    </location>
</feature>
<feature type="region of interest" description="Disordered" evidence="1">
    <location>
        <begin position="51"/>
        <end position="113"/>
    </location>
</feature>
<organism evidence="2 3">
    <name type="scientific">Microdochium bolleyi</name>
    <dbReference type="NCBI Taxonomy" id="196109"/>
    <lineage>
        <taxon>Eukaryota</taxon>
        <taxon>Fungi</taxon>
        <taxon>Dikarya</taxon>
        <taxon>Ascomycota</taxon>
        <taxon>Pezizomycotina</taxon>
        <taxon>Sordariomycetes</taxon>
        <taxon>Xylariomycetidae</taxon>
        <taxon>Xylariales</taxon>
        <taxon>Microdochiaceae</taxon>
        <taxon>Microdochium</taxon>
    </lineage>
</organism>
<dbReference type="AlphaFoldDB" id="A0A136J7S3"/>